<dbReference type="PROSITE" id="PS00134">
    <property type="entry name" value="TRYPSIN_HIS"/>
    <property type="match status" value="1"/>
</dbReference>
<dbReference type="Pfam" id="PF00089">
    <property type="entry name" value="Trypsin"/>
    <property type="match status" value="1"/>
</dbReference>
<sequence>MKVWKLTAISLIVVLLVEGDSSTEESSTSSTEDMSLEVTTTAPRDNTESSESKSDSSDERVDELTVVTRRRKGKKTNPGKRVPSGGKVNVISGNSPSKQRKKGKGSLSSHKANGGGRKEANSHVPKVTEPPLVTFDPTQHPNWKLFEKDRCGLGSRDRIIGGQDAEPGWYPWIARIGYLKAEKIMNQNFSIDDSADGAAVQMVAIVIDTFCPKPYPYQCGSAQLMQHLSPGNKVDIPLFRCGAVLVSKFYIVTAAHCVTNLPNRLRGLGGYAVCNPKPALSIKISFLLQPLLNASPKN</sequence>
<dbReference type="GO" id="GO:0004252">
    <property type="term" value="F:serine-type endopeptidase activity"/>
    <property type="evidence" value="ECO:0007669"/>
    <property type="project" value="InterPro"/>
</dbReference>
<gene>
    <name evidence="4" type="ORF">TBIB3V08_LOCUS1423</name>
</gene>
<keyword evidence="2" id="KW-0732">Signal</keyword>
<accession>A0A7R9EQE1</accession>
<feature type="region of interest" description="Disordered" evidence="1">
    <location>
        <begin position="19"/>
        <end position="139"/>
    </location>
</feature>
<feature type="compositionally biased region" description="Basic and acidic residues" evidence="1">
    <location>
        <begin position="45"/>
        <end position="63"/>
    </location>
</feature>
<dbReference type="InterPro" id="IPR043504">
    <property type="entry name" value="Peptidase_S1_PA_chymotrypsin"/>
</dbReference>
<feature type="signal peptide" evidence="2">
    <location>
        <begin position="1"/>
        <end position="19"/>
    </location>
</feature>
<feature type="chain" id="PRO_5031377812" description="Peptidase S1 domain-containing protein" evidence="2">
    <location>
        <begin position="20"/>
        <end position="298"/>
    </location>
</feature>
<name>A0A7R9EQE1_9NEOP</name>
<evidence type="ECO:0000259" key="3">
    <source>
        <dbReference type="Pfam" id="PF00089"/>
    </source>
</evidence>
<reference evidence="4" key="1">
    <citation type="submission" date="2020-11" db="EMBL/GenBank/DDBJ databases">
        <authorList>
            <person name="Tran Van P."/>
        </authorList>
    </citation>
    <scope>NUCLEOTIDE SEQUENCE</scope>
</reference>
<organism evidence="4">
    <name type="scientific">Timema bartmani</name>
    <dbReference type="NCBI Taxonomy" id="61472"/>
    <lineage>
        <taxon>Eukaryota</taxon>
        <taxon>Metazoa</taxon>
        <taxon>Ecdysozoa</taxon>
        <taxon>Arthropoda</taxon>
        <taxon>Hexapoda</taxon>
        <taxon>Insecta</taxon>
        <taxon>Pterygota</taxon>
        <taxon>Neoptera</taxon>
        <taxon>Polyneoptera</taxon>
        <taxon>Phasmatodea</taxon>
        <taxon>Timematodea</taxon>
        <taxon>Timematoidea</taxon>
        <taxon>Timematidae</taxon>
        <taxon>Timema</taxon>
    </lineage>
</organism>
<dbReference type="SUPFAM" id="SSF50494">
    <property type="entry name" value="Trypsin-like serine proteases"/>
    <property type="match status" value="1"/>
</dbReference>
<feature type="domain" description="Peptidase S1" evidence="3">
    <location>
        <begin position="240"/>
        <end position="267"/>
    </location>
</feature>
<feature type="compositionally biased region" description="Basic residues" evidence="1">
    <location>
        <begin position="68"/>
        <end position="78"/>
    </location>
</feature>
<dbReference type="AlphaFoldDB" id="A0A7R9EQE1"/>
<dbReference type="Gene3D" id="2.40.10.10">
    <property type="entry name" value="Trypsin-like serine proteases"/>
    <property type="match status" value="2"/>
</dbReference>
<dbReference type="GO" id="GO:0006508">
    <property type="term" value="P:proteolysis"/>
    <property type="evidence" value="ECO:0007669"/>
    <property type="project" value="InterPro"/>
</dbReference>
<dbReference type="EMBL" id="OD564538">
    <property type="protein sequence ID" value="CAD7438838.1"/>
    <property type="molecule type" value="Genomic_DNA"/>
</dbReference>
<evidence type="ECO:0000256" key="1">
    <source>
        <dbReference type="SAM" id="MobiDB-lite"/>
    </source>
</evidence>
<dbReference type="InterPro" id="IPR001254">
    <property type="entry name" value="Trypsin_dom"/>
</dbReference>
<dbReference type="InterPro" id="IPR018114">
    <property type="entry name" value="TRYPSIN_HIS"/>
</dbReference>
<protein>
    <recommendedName>
        <fullName evidence="3">Peptidase S1 domain-containing protein</fullName>
    </recommendedName>
</protein>
<proteinExistence type="predicted"/>
<evidence type="ECO:0000256" key="2">
    <source>
        <dbReference type="SAM" id="SignalP"/>
    </source>
</evidence>
<dbReference type="InterPro" id="IPR009003">
    <property type="entry name" value="Peptidase_S1_PA"/>
</dbReference>
<evidence type="ECO:0000313" key="4">
    <source>
        <dbReference type="EMBL" id="CAD7438838.1"/>
    </source>
</evidence>